<sequence length="126" mass="14390">MHSIITVIVLLSACGVTISEFDLSKQFPCTYTKRHGMCGWPTPDGTWMFSNSSPTRKEEPLYFDKCKSPASPFCGDDTMYNKVQDMMKTAQGIARDEWFKEHCITSRKQEQFSSYSKLGFLSGLYE</sequence>
<dbReference type="Proteomes" id="UP001060170">
    <property type="component" value="Chromosome 14"/>
</dbReference>
<accession>A0ACC0DWQ4</accession>
<evidence type="ECO:0000313" key="1">
    <source>
        <dbReference type="EMBL" id="KAI7940190.1"/>
    </source>
</evidence>
<organism evidence="1 2">
    <name type="scientific">Puccinia striiformis f. sp. tritici</name>
    <dbReference type="NCBI Taxonomy" id="168172"/>
    <lineage>
        <taxon>Eukaryota</taxon>
        <taxon>Fungi</taxon>
        <taxon>Dikarya</taxon>
        <taxon>Basidiomycota</taxon>
        <taxon>Pucciniomycotina</taxon>
        <taxon>Pucciniomycetes</taxon>
        <taxon>Pucciniales</taxon>
        <taxon>Pucciniaceae</taxon>
        <taxon>Puccinia</taxon>
    </lineage>
</organism>
<keyword evidence="2" id="KW-1185">Reference proteome</keyword>
<reference evidence="1 2" key="3">
    <citation type="journal article" date="2022" name="Microbiol. Spectr.">
        <title>Folding features and dynamics of 3D genome architecture in plant fungal pathogens.</title>
        <authorList>
            <person name="Xia C."/>
        </authorList>
    </citation>
    <scope>NUCLEOTIDE SEQUENCE [LARGE SCALE GENOMIC DNA]</scope>
    <source>
        <strain evidence="1 2">93-210</strain>
    </source>
</reference>
<dbReference type="EMBL" id="CM045878">
    <property type="protein sequence ID" value="KAI7940190.1"/>
    <property type="molecule type" value="Genomic_DNA"/>
</dbReference>
<protein>
    <submittedName>
        <fullName evidence="1">Uncharacterized protein</fullName>
    </submittedName>
</protein>
<reference evidence="2" key="1">
    <citation type="journal article" date="2018" name="BMC Genomics">
        <title>Genomic insights into host adaptation between the wheat stripe rust pathogen (Puccinia striiformis f. sp. tritici) and the barley stripe rust pathogen (Puccinia striiformis f. sp. hordei).</title>
        <authorList>
            <person name="Xia C."/>
            <person name="Wang M."/>
            <person name="Yin C."/>
            <person name="Cornejo O.E."/>
            <person name="Hulbert S.H."/>
            <person name="Chen X."/>
        </authorList>
    </citation>
    <scope>NUCLEOTIDE SEQUENCE [LARGE SCALE GENOMIC DNA]</scope>
    <source>
        <strain evidence="2">93-210</strain>
    </source>
</reference>
<gene>
    <name evidence="1" type="ORF">MJO28_013842</name>
</gene>
<proteinExistence type="predicted"/>
<comment type="caution">
    <text evidence="1">The sequence shown here is derived from an EMBL/GenBank/DDBJ whole genome shotgun (WGS) entry which is preliminary data.</text>
</comment>
<name>A0ACC0DWQ4_9BASI</name>
<evidence type="ECO:0000313" key="2">
    <source>
        <dbReference type="Proteomes" id="UP001060170"/>
    </source>
</evidence>
<reference evidence="2" key="2">
    <citation type="journal article" date="2018" name="Mol. Plant Microbe Interact.">
        <title>Genome sequence resources for the wheat stripe rust pathogen (Puccinia striiformis f. sp. tritici) and the barley stripe rust pathogen (Puccinia striiformis f. sp. hordei).</title>
        <authorList>
            <person name="Xia C."/>
            <person name="Wang M."/>
            <person name="Yin C."/>
            <person name="Cornejo O.E."/>
            <person name="Hulbert S.H."/>
            <person name="Chen X."/>
        </authorList>
    </citation>
    <scope>NUCLEOTIDE SEQUENCE [LARGE SCALE GENOMIC DNA]</scope>
    <source>
        <strain evidence="2">93-210</strain>
    </source>
</reference>